<keyword evidence="3" id="KW-0732">Signal</keyword>
<dbReference type="Pfam" id="PF03480">
    <property type="entry name" value="DctP"/>
    <property type="match status" value="1"/>
</dbReference>
<dbReference type="InterPro" id="IPR018389">
    <property type="entry name" value="DctP_fam"/>
</dbReference>
<dbReference type="InterPro" id="IPR038404">
    <property type="entry name" value="TRAP_DctP_sf"/>
</dbReference>
<organism evidence="4 5">
    <name type="scientific">Halomonas marinisediminis</name>
    <dbReference type="NCBI Taxonomy" id="2546095"/>
    <lineage>
        <taxon>Bacteria</taxon>
        <taxon>Pseudomonadati</taxon>
        <taxon>Pseudomonadota</taxon>
        <taxon>Gammaproteobacteria</taxon>
        <taxon>Oceanospirillales</taxon>
        <taxon>Halomonadaceae</taxon>
        <taxon>Halomonas</taxon>
    </lineage>
</organism>
<keyword evidence="2" id="KW-0813">Transport</keyword>
<sequence length="323" mass="36321">MLTFYSGVAFSEPVELRMATGSGGPGSSVGNSLDQWAALIEEKTAGTPDEIKVDVFYQDELGDQKELFDLLVVGEVDMMINWPMTSYDERMGIRNVPYMIFDWEQAFNAYKSGGWLNEIYSEVHADLGLKYFGAYPEGFSGVATRDKYATTVEEAKGITVRVPSNFPNPLTIEAMGYTPVALAWGEVYTSLQTGVVDGDSGNVIYWDYEYFRDVLDYYVRTRHTFVSGMLSMNQNSWDSLNEFQKNAVADAAAEISSKQFENARAFDQTYVEKAIESGMEYIELTDEELLSLARKTRGEVWPEIEDAFGKELVDKIRENAPSL</sequence>
<evidence type="ECO:0000256" key="2">
    <source>
        <dbReference type="ARBA" id="ARBA00022448"/>
    </source>
</evidence>
<dbReference type="EMBL" id="SLTR01000020">
    <property type="protein sequence ID" value="TDB01233.1"/>
    <property type="molecule type" value="Genomic_DNA"/>
</dbReference>
<dbReference type="Proteomes" id="UP000294823">
    <property type="component" value="Unassembled WGS sequence"/>
</dbReference>
<reference evidence="4 5" key="1">
    <citation type="submission" date="2019-03" db="EMBL/GenBank/DDBJ databases">
        <title>Halomonas marinisediminis sp. nov., a moderately halophilic bacterium isolated from the Bohai Gulf.</title>
        <authorList>
            <person name="Ji X."/>
        </authorList>
    </citation>
    <scope>NUCLEOTIDE SEQUENCE [LARGE SCALE GENOMIC DNA]</scope>
    <source>
        <strain evidence="4 5">204</strain>
    </source>
</reference>
<protein>
    <submittedName>
        <fullName evidence="4">C4-dicarboxylate ABC transporter substrate-binding protein</fullName>
    </submittedName>
</protein>
<evidence type="ECO:0000313" key="5">
    <source>
        <dbReference type="Proteomes" id="UP000294823"/>
    </source>
</evidence>
<proteinExistence type="inferred from homology"/>
<gene>
    <name evidence="4" type="ORF">E0702_13340</name>
</gene>
<dbReference type="NCBIfam" id="NF037995">
    <property type="entry name" value="TRAP_S1"/>
    <property type="match status" value="1"/>
</dbReference>
<evidence type="ECO:0000256" key="1">
    <source>
        <dbReference type="ARBA" id="ARBA00009023"/>
    </source>
</evidence>
<name>A0ABY2D4A7_9GAMM</name>
<dbReference type="PANTHER" id="PTHR33376">
    <property type="match status" value="1"/>
</dbReference>
<keyword evidence="5" id="KW-1185">Reference proteome</keyword>
<dbReference type="Gene3D" id="3.40.190.170">
    <property type="entry name" value="Bacterial extracellular solute-binding protein, family 7"/>
    <property type="match status" value="1"/>
</dbReference>
<comment type="caution">
    <text evidence="4">The sequence shown here is derived from an EMBL/GenBank/DDBJ whole genome shotgun (WGS) entry which is preliminary data.</text>
</comment>
<accession>A0ABY2D4A7</accession>
<comment type="similarity">
    <text evidence="1">Belongs to the bacterial solute-binding protein 7 family.</text>
</comment>
<dbReference type="PANTHER" id="PTHR33376:SF7">
    <property type="entry name" value="C4-DICARBOXYLATE-BINDING PROTEIN DCTB"/>
    <property type="match status" value="1"/>
</dbReference>
<evidence type="ECO:0000256" key="3">
    <source>
        <dbReference type="ARBA" id="ARBA00022729"/>
    </source>
</evidence>
<evidence type="ECO:0000313" key="4">
    <source>
        <dbReference type="EMBL" id="TDB01233.1"/>
    </source>
</evidence>